<reference evidence="1" key="2">
    <citation type="journal article" date="2019" name="Genome Biol. Evol.">
        <title>Day and night: Metabolic profiles and evolutionary relationships of six axenic non-marine cyanobacteria.</title>
        <authorList>
            <person name="Will S.E."/>
            <person name="Henke P."/>
            <person name="Boedeker C."/>
            <person name="Huang S."/>
            <person name="Brinkmann H."/>
            <person name="Rohde M."/>
            <person name="Jarek M."/>
            <person name="Friedl T."/>
            <person name="Seufert S."/>
            <person name="Schumacher M."/>
            <person name="Overmann J."/>
            <person name="Neumann-Schaal M."/>
            <person name="Petersen J."/>
        </authorList>
    </citation>
    <scope>NUCLEOTIDE SEQUENCE [LARGE SCALE GENOMIC DNA]</scope>
    <source>
        <strain evidence="1">PCC 7102</strain>
    </source>
</reference>
<dbReference type="RefSeq" id="WP_127078443.1">
    <property type="nucleotide sequence ID" value="NZ_RSCL01000001.1"/>
</dbReference>
<keyword evidence="2" id="KW-1185">Reference proteome</keyword>
<evidence type="ECO:0000313" key="2">
    <source>
        <dbReference type="Proteomes" id="UP000271624"/>
    </source>
</evidence>
<organism evidence="1 2">
    <name type="scientific">Dulcicalothrix desertica PCC 7102</name>
    <dbReference type="NCBI Taxonomy" id="232991"/>
    <lineage>
        <taxon>Bacteria</taxon>
        <taxon>Bacillati</taxon>
        <taxon>Cyanobacteriota</taxon>
        <taxon>Cyanophyceae</taxon>
        <taxon>Nostocales</taxon>
        <taxon>Calotrichaceae</taxon>
        <taxon>Dulcicalothrix</taxon>
    </lineage>
</organism>
<sequence length="130" mass="14293">MYQRNPFNHKISVDFANRLSNLQPQQKVRVIVFLHIDNGKNCGARQSPAERKAAIESIRNSAKLAFEYILNIIKDFGGHPLSDNPGALGQIPIEISAAGVNALAESDMVKAVLEDQTIVPSDGTESNNHW</sequence>
<proteinExistence type="predicted"/>
<dbReference type="EMBL" id="RSCL01000001">
    <property type="protein sequence ID" value="RUT09964.1"/>
    <property type="molecule type" value="Genomic_DNA"/>
</dbReference>
<dbReference type="Proteomes" id="UP000271624">
    <property type="component" value="Unassembled WGS sequence"/>
</dbReference>
<comment type="caution">
    <text evidence="1">The sequence shown here is derived from an EMBL/GenBank/DDBJ whole genome shotgun (WGS) entry which is preliminary data.</text>
</comment>
<gene>
    <name evidence="1" type="ORF">DSM106972_004590</name>
</gene>
<dbReference type="AlphaFoldDB" id="A0A433VV45"/>
<protein>
    <submittedName>
        <fullName evidence="1">Uncharacterized protein</fullName>
    </submittedName>
</protein>
<reference evidence="1" key="1">
    <citation type="submission" date="2018-12" db="EMBL/GenBank/DDBJ databases">
        <authorList>
            <person name="Will S."/>
            <person name="Neumann-Schaal M."/>
            <person name="Henke P."/>
        </authorList>
    </citation>
    <scope>NUCLEOTIDE SEQUENCE</scope>
    <source>
        <strain evidence="1">PCC 7102</strain>
    </source>
</reference>
<name>A0A433VV45_9CYAN</name>
<dbReference type="OrthoDB" id="462716at2"/>
<evidence type="ECO:0000313" key="1">
    <source>
        <dbReference type="EMBL" id="RUT09964.1"/>
    </source>
</evidence>
<accession>A0A433VV45</accession>